<organism evidence="1 2">
    <name type="scientific">Rhabditophanes sp. KR3021</name>
    <dbReference type="NCBI Taxonomy" id="114890"/>
    <lineage>
        <taxon>Eukaryota</taxon>
        <taxon>Metazoa</taxon>
        <taxon>Ecdysozoa</taxon>
        <taxon>Nematoda</taxon>
        <taxon>Chromadorea</taxon>
        <taxon>Rhabditida</taxon>
        <taxon>Tylenchina</taxon>
        <taxon>Panagrolaimomorpha</taxon>
        <taxon>Strongyloidoidea</taxon>
        <taxon>Alloionematidae</taxon>
        <taxon>Rhabditophanes</taxon>
    </lineage>
</organism>
<dbReference type="WBParaSite" id="RSKR_0000623400.1">
    <property type="protein sequence ID" value="RSKR_0000623400.1"/>
    <property type="gene ID" value="RSKR_0000623400"/>
</dbReference>
<dbReference type="Proteomes" id="UP000095286">
    <property type="component" value="Unplaced"/>
</dbReference>
<accession>A0AC35U0Z5</accession>
<sequence>MDAATKEIDQIMPNIIFLQKVANDQAQIINHKYGNIYNIYYQRDDLKGFFTAITVSKKHQLLERTIESFKTTSDAIRAKQIVLINVDNTKFALINSTLEGGVNTFRERELQLKECVELINHYQGRSYHVIFGGSLNIRNDEADEIEDSTTFENMKHMQLKGSM</sequence>
<name>A0AC35U0Z5_9BILA</name>
<reference evidence="2" key="1">
    <citation type="submission" date="2016-11" db="UniProtKB">
        <authorList>
            <consortium name="WormBaseParasite"/>
        </authorList>
    </citation>
    <scope>IDENTIFICATION</scope>
    <source>
        <strain evidence="2">KR3021</strain>
    </source>
</reference>
<evidence type="ECO:0000313" key="2">
    <source>
        <dbReference type="WBParaSite" id="RSKR_0000623400.1"/>
    </source>
</evidence>
<proteinExistence type="predicted"/>
<evidence type="ECO:0000313" key="1">
    <source>
        <dbReference type="Proteomes" id="UP000095286"/>
    </source>
</evidence>
<protein>
    <submittedName>
        <fullName evidence="2">Helitron_like_N domain-containing protein</fullName>
    </submittedName>
</protein>